<dbReference type="Proteomes" id="UP000887565">
    <property type="component" value="Unplaced"/>
</dbReference>
<protein>
    <submittedName>
        <fullName evidence="2">Uncharacterized protein</fullName>
    </submittedName>
</protein>
<evidence type="ECO:0000313" key="2">
    <source>
        <dbReference type="WBParaSite" id="nRc.2.0.1.t14029-RA"/>
    </source>
</evidence>
<sequence length="108" mass="12441">MTHAQSPNKPITFRSTIQHITCPTTYWSNSDINKCRNNMIETKSCDIELKYLNFNNVLPEENFQKIIWLALPKFPIVALKCVNKSQSTSAFSKILWLASSKNYMARIA</sequence>
<evidence type="ECO:0000313" key="1">
    <source>
        <dbReference type="Proteomes" id="UP000887565"/>
    </source>
</evidence>
<proteinExistence type="predicted"/>
<keyword evidence="1" id="KW-1185">Reference proteome</keyword>
<reference evidence="2" key="1">
    <citation type="submission" date="2022-11" db="UniProtKB">
        <authorList>
            <consortium name="WormBaseParasite"/>
        </authorList>
    </citation>
    <scope>IDENTIFICATION</scope>
</reference>
<accession>A0A915IJJ3</accession>
<dbReference type="WBParaSite" id="nRc.2.0.1.t14029-RA">
    <property type="protein sequence ID" value="nRc.2.0.1.t14029-RA"/>
    <property type="gene ID" value="nRc.2.0.1.g14029"/>
</dbReference>
<organism evidence="1 2">
    <name type="scientific">Romanomermis culicivorax</name>
    <name type="common">Nematode worm</name>
    <dbReference type="NCBI Taxonomy" id="13658"/>
    <lineage>
        <taxon>Eukaryota</taxon>
        <taxon>Metazoa</taxon>
        <taxon>Ecdysozoa</taxon>
        <taxon>Nematoda</taxon>
        <taxon>Enoplea</taxon>
        <taxon>Dorylaimia</taxon>
        <taxon>Mermithida</taxon>
        <taxon>Mermithoidea</taxon>
        <taxon>Mermithidae</taxon>
        <taxon>Romanomermis</taxon>
    </lineage>
</organism>
<name>A0A915IJJ3_ROMCU</name>
<dbReference type="AlphaFoldDB" id="A0A915IJJ3"/>